<dbReference type="AlphaFoldDB" id="A0A2S6N934"/>
<evidence type="ECO:0000256" key="6">
    <source>
        <dbReference type="ARBA" id="ARBA00023136"/>
    </source>
</evidence>
<feature type="transmembrane region" description="Helical" evidence="8">
    <location>
        <begin position="219"/>
        <end position="238"/>
    </location>
</feature>
<keyword evidence="6 8" id="KW-0472">Membrane</keyword>
<feature type="transmembrane region" description="Helical" evidence="8">
    <location>
        <begin position="193"/>
        <end position="213"/>
    </location>
</feature>
<dbReference type="GO" id="GO:0016757">
    <property type="term" value="F:glycosyltransferase activity"/>
    <property type="evidence" value="ECO:0007669"/>
    <property type="project" value="UniProtKB-KW"/>
</dbReference>
<feature type="transmembrane region" description="Helical" evidence="8">
    <location>
        <begin position="587"/>
        <end position="607"/>
    </location>
</feature>
<feature type="domain" description="Glycosyltransferase 2-like" evidence="9">
    <location>
        <begin position="347"/>
        <end position="568"/>
    </location>
</feature>
<gene>
    <name evidence="10" type="ORF">CCR94_10400</name>
</gene>
<dbReference type="EMBL" id="NHSJ01000065">
    <property type="protein sequence ID" value="PPQ31119.1"/>
    <property type="molecule type" value="Genomic_DNA"/>
</dbReference>
<proteinExistence type="predicted"/>
<evidence type="ECO:0000259" key="9">
    <source>
        <dbReference type="Pfam" id="PF13632"/>
    </source>
</evidence>
<keyword evidence="5 8" id="KW-1133">Transmembrane helix</keyword>
<feature type="transmembrane region" description="Helical" evidence="8">
    <location>
        <begin position="509"/>
        <end position="532"/>
    </location>
</feature>
<comment type="subcellular location">
    <subcellularLocation>
        <location evidence="1">Membrane</location>
        <topology evidence="1">Multi-pass membrane protein</topology>
    </subcellularLocation>
</comment>
<dbReference type="Gene3D" id="3.90.550.10">
    <property type="entry name" value="Spore Coat Polysaccharide Biosynthesis Protein SpsA, Chain A"/>
    <property type="match status" value="1"/>
</dbReference>
<accession>A0A2S6N934</accession>
<keyword evidence="2" id="KW-0328">Glycosyltransferase</keyword>
<dbReference type="GO" id="GO:0016020">
    <property type="term" value="C:membrane"/>
    <property type="evidence" value="ECO:0007669"/>
    <property type="project" value="UniProtKB-SubCell"/>
</dbReference>
<dbReference type="InterPro" id="IPR001173">
    <property type="entry name" value="Glyco_trans_2-like"/>
</dbReference>
<evidence type="ECO:0000256" key="8">
    <source>
        <dbReference type="SAM" id="Phobius"/>
    </source>
</evidence>
<feature type="region of interest" description="Disordered" evidence="7">
    <location>
        <begin position="1"/>
        <end position="27"/>
    </location>
</feature>
<evidence type="ECO:0000256" key="5">
    <source>
        <dbReference type="ARBA" id="ARBA00022989"/>
    </source>
</evidence>
<evidence type="ECO:0000313" key="11">
    <source>
        <dbReference type="Proteomes" id="UP000239089"/>
    </source>
</evidence>
<reference evidence="10 11" key="1">
    <citation type="journal article" date="2018" name="Arch. Microbiol.">
        <title>New insights into the metabolic potential of the phototrophic purple bacterium Rhodopila globiformis DSM 161(T) from its draft genome sequence and evidence for a vanadium-dependent nitrogenase.</title>
        <authorList>
            <person name="Imhoff J.F."/>
            <person name="Rahn T."/>
            <person name="Kunzel S."/>
            <person name="Neulinger S.C."/>
        </authorList>
    </citation>
    <scope>NUCLEOTIDE SEQUENCE [LARGE SCALE GENOMIC DNA]</scope>
    <source>
        <strain evidence="10 11">DSM 16996</strain>
    </source>
</reference>
<protein>
    <recommendedName>
        <fullName evidence="9">Glycosyltransferase 2-like domain-containing protein</fullName>
    </recommendedName>
</protein>
<evidence type="ECO:0000256" key="7">
    <source>
        <dbReference type="SAM" id="MobiDB-lite"/>
    </source>
</evidence>
<evidence type="ECO:0000256" key="2">
    <source>
        <dbReference type="ARBA" id="ARBA00022676"/>
    </source>
</evidence>
<keyword evidence="11" id="KW-1185">Reference proteome</keyword>
<keyword evidence="4 8" id="KW-0812">Transmembrane</keyword>
<organism evidence="10 11">
    <name type="scientific">Rhodoblastus sphagnicola</name>
    <dbReference type="NCBI Taxonomy" id="333368"/>
    <lineage>
        <taxon>Bacteria</taxon>
        <taxon>Pseudomonadati</taxon>
        <taxon>Pseudomonadota</taxon>
        <taxon>Alphaproteobacteria</taxon>
        <taxon>Hyphomicrobiales</taxon>
        <taxon>Rhodoblastaceae</taxon>
        <taxon>Rhodoblastus</taxon>
    </lineage>
</organism>
<evidence type="ECO:0000256" key="4">
    <source>
        <dbReference type="ARBA" id="ARBA00022692"/>
    </source>
</evidence>
<dbReference type="PANTHER" id="PTHR43867:SF2">
    <property type="entry name" value="CELLULOSE SYNTHASE CATALYTIC SUBUNIT A [UDP-FORMING]"/>
    <property type="match status" value="1"/>
</dbReference>
<dbReference type="Proteomes" id="UP000239089">
    <property type="component" value="Unassembled WGS sequence"/>
</dbReference>
<dbReference type="PANTHER" id="PTHR43867">
    <property type="entry name" value="CELLULOSE SYNTHASE CATALYTIC SUBUNIT A [UDP-FORMING]"/>
    <property type="match status" value="1"/>
</dbReference>
<feature type="transmembrane region" description="Helical" evidence="8">
    <location>
        <begin position="552"/>
        <end position="575"/>
    </location>
</feature>
<evidence type="ECO:0000256" key="1">
    <source>
        <dbReference type="ARBA" id="ARBA00004141"/>
    </source>
</evidence>
<comment type="caution">
    <text evidence="10">The sequence shown here is derived from an EMBL/GenBank/DDBJ whole genome shotgun (WGS) entry which is preliminary data.</text>
</comment>
<sequence length="657" mass="71654">MRLRTESPSRPRRFGSPSYNRHRPLQAPATTKNALPAEIAFLAEAGVDQGVLIWAARRARCQGVGADELLIAEGLIEEDAYYRALARRLNCPCLEGAAALAPGFDYRAALRASVARADPDRESFDWILSPRGKQVRDLLALSGGAPRRIAVCAPKTFSALVRAAGRRALADDAAFALSRAAPRLSACAPQLRWSNFVFILASLGLLAGVMAAWRDVFDIATLILASLFYGGIYVRLCATAASMPTDAAPAPRLSDADLPTYTIIAPLHREAAVAAQCVNALRALDYPAAKLDIKLVVEEDDSETYIALSRAGLAPYMEVVVAPGGQPRTKPRALNVALPLARGELLAIFDAEDRPEPLQLRIAAERFAVSPANVACLQARIAIDNGHENWLAYFFAISYAALFDVINPGLGELGLPMPLGGTSNHFRTALLRRMVGWDAWNVTEDADLGLRFARFGYEVHAIDAATYEDAPVTLSAWLGQRSRWMKGWMQTLAVFLRTPRAQIRKMGSFQAFAAICAMASLLAGPLFGPFYGLRLGHDLWFGDLLDPKDWRAVIVSGFSLSVVFFGLLAFVLPNVMGMRRRGLKASALLILSPVYMLLVSLAAWRALWEWTRQPFVWTKTEHAPRPGAARSHFSVNRPQAPQTAQPYSAFAGLADSE</sequence>
<keyword evidence="3" id="KW-0808">Transferase</keyword>
<dbReference type="Pfam" id="PF13632">
    <property type="entry name" value="Glyco_trans_2_3"/>
    <property type="match status" value="1"/>
</dbReference>
<dbReference type="SUPFAM" id="SSF53448">
    <property type="entry name" value="Nucleotide-diphospho-sugar transferases"/>
    <property type="match status" value="1"/>
</dbReference>
<evidence type="ECO:0000313" key="10">
    <source>
        <dbReference type="EMBL" id="PPQ31119.1"/>
    </source>
</evidence>
<dbReference type="InterPro" id="IPR050321">
    <property type="entry name" value="Glycosyltr_2/OpgH_subfam"/>
</dbReference>
<evidence type="ECO:0000256" key="3">
    <source>
        <dbReference type="ARBA" id="ARBA00022679"/>
    </source>
</evidence>
<name>A0A2S6N934_9HYPH</name>
<dbReference type="InterPro" id="IPR029044">
    <property type="entry name" value="Nucleotide-diphossugar_trans"/>
</dbReference>